<protein>
    <submittedName>
        <fullName evidence="1">Uncharacterized protein</fullName>
    </submittedName>
</protein>
<dbReference type="Proteomes" id="UP000256952">
    <property type="component" value="Plasmid CBM2613_p"/>
</dbReference>
<proteinExistence type="predicted"/>
<keyword evidence="1" id="KW-0614">Plasmid</keyword>
<gene>
    <name evidence="1" type="ORF">CBM2613_P30004</name>
</gene>
<name>A0A375EBJ3_9BURK</name>
<geneLocation type="plasmid" evidence="2">
    <name>cbm2613_p</name>
</geneLocation>
<dbReference type="EMBL" id="LT976981">
    <property type="protein sequence ID" value="SOZ74489.1"/>
    <property type="molecule type" value="Genomic_DNA"/>
</dbReference>
<evidence type="ECO:0000313" key="1">
    <source>
        <dbReference type="EMBL" id="SOZ74489.1"/>
    </source>
</evidence>
<evidence type="ECO:0000313" key="2">
    <source>
        <dbReference type="Proteomes" id="UP000256952"/>
    </source>
</evidence>
<accession>A0A375EBJ3</accession>
<organism evidence="1 2">
    <name type="scientific">Cupriavidus taiwanensis</name>
    <dbReference type="NCBI Taxonomy" id="164546"/>
    <lineage>
        <taxon>Bacteria</taxon>
        <taxon>Pseudomonadati</taxon>
        <taxon>Pseudomonadota</taxon>
        <taxon>Betaproteobacteria</taxon>
        <taxon>Burkholderiales</taxon>
        <taxon>Burkholderiaceae</taxon>
        <taxon>Cupriavidus</taxon>
    </lineage>
</organism>
<sequence length="103" mass="11512">MESLCRERRGAPIFLTNRIVRRTGLRARSGESRAAQSSFHRGRPLGVALSTGRKLRFSLWLTWRTSCMDQSHAKATLGTTATRPHQGRRSIVLASRLTSMSST</sequence>
<reference evidence="2" key="1">
    <citation type="submission" date="2018-01" db="EMBL/GenBank/DDBJ databases">
        <authorList>
            <person name="Gaut B.S."/>
            <person name="Morton B.R."/>
            <person name="Clegg M.T."/>
            <person name="Duvall M.R."/>
        </authorList>
    </citation>
    <scope>NUCLEOTIDE SEQUENCE [LARGE SCALE GENOMIC DNA]</scope>
    <source>
        <plasmid evidence="2">Plasmid cbm2613_p</plasmid>
    </source>
</reference>
<dbReference type="AlphaFoldDB" id="A0A375EBJ3"/>